<proteinExistence type="predicted"/>
<evidence type="ECO:0000256" key="1">
    <source>
        <dbReference type="SAM" id="SignalP"/>
    </source>
</evidence>
<name>A0A8X8GXY8_9RHOB</name>
<reference evidence="2" key="1">
    <citation type="submission" date="2020-05" db="EMBL/GenBank/DDBJ databases">
        <title>Fertoebacter nigrum gen. nov., sp. nov., a new member of the family Rhodobacteraceae.</title>
        <authorList>
            <person name="Szuroczki S."/>
            <person name="Abbaszade G."/>
            <person name="Buni D."/>
            <person name="Schumann P."/>
            <person name="Toth E."/>
        </authorList>
    </citation>
    <scope>NUCLEOTIDE SEQUENCE</scope>
    <source>
        <strain evidence="2">RG-N-1a</strain>
    </source>
</reference>
<feature type="signal peptide" evidence="1">
    <location>
        <begin position="1"/>
        <end position="25"/>
    </location>
</feature>
<keyword evidence="3" id="KW-1185">Reference proteome</keyword>
<organism evidence="2 3">
    <name type="scientific">Fertoeibacter niger</name>
    <dbReference type="NCBI Taxonomy" id="2656921"/>
    <lineage>
        <taxon>Bacteria</taxon>
        <taxon>Pseudomonadati</taxon>
        <taxon>Pseudomonadota</taxon>
        <taxon>Alphaproteobacteria</taxon>
        <taxon>Rhodobacterales</taxon>
        <taxon>Paracoccaceae</taxon>
        <taxon>Fertoeibacter</taxon>
    </lineage>
</organism>
<dbReference type="RefSeq" id="WP_152823903.1">
    <property type="nucleotide sequence ID" value="NZ_WHUT02000001.1"/>
</dbReference>
<feature type="chain" id="PRO_5036476797" evidence="1">
    <location>
        <begin position="26"/>
        <end position="152"/>
    </location>
</feature>
<evidence type="ECO:0000313" key="3">
    <source>
        <dbReference type="Proteomes" id="UP000484076"/>
    </source>
</evidence>
<evidence type="ECO:0000313" key="2">
    <source>
        <dbReference type="EMBL" id="NUB43240.1"/>
    </source>
</evidence>
<dbReference type="AlphaFoldDB" id="A0A8X8GXY8"/>
<keyword evidence="1" id="KW-0732">Signal</keyword>
<dbReference type="Proteomes" id="UP000484076">
    <property type="component" value="Unassembled WGS sequence"/>
</dbReference>
<gene>
    <name evidence="2" type="ORF">GEU84_002500</name>
</gene>
<protein>
    <submittedName>
        <fullName evidence="2">Uncharacterized protein</fullName>
    </submittedName>
</protein>
<sequence>MKHTRALCPAIAAFAFLAMPAFAQAAPAEDVYLSVTMTAYVSADADPTAFQAVSMPSPGQISISTAASQSDAVITPEQSALLGNAVQAMVDRITLTPGPGVEGQLPLPYLVVEWGVSNDTSSNGGGFSFLPADVPPEITALQQAMFADDLLP</sequence>
<comment type="caution">
    <text evidence="2">The sequence shown here is derived from an EMBL/GenBank/DDBJ whole genome shotgun (WGS) entry which is preliminary data.</text>
</comment>
<dbReference type="EMBL" id="WHUT02000001">
    <property type="protein sequence ID" value="NUB43240.1"/>
    <property type="molecule type" value="Genomic_DNA"/>
</dbReference>
<accession>A0A8X8GXY8</accession>